<dbReference type="Gene3D" id="3.30.420.150">
    <property type="entry name" value="Exopolyphosphatase. Domain 2"/>
    <property type="match status" value="1"/>
</dbReference>
<dbReference type="CDD" id="cd24054">
    <property type="entry name" value="ASKHA_NBD_AaPPX-GppA_MtPPX2-like"/>
    <property type="match status" value="1"/>
</dbReference>
<dbReference type="RefSeq" id="WP_074199349.1">
    <property type="nucleotide sequence ID" value="NZ_FSQZ01000001.1"/>
</dbReference>
<dbReference type="Proteomes" id="UP000185093">
    <property type="component" value="Unassembled WGS sequence"/>
</dbReference>
<evidence type="ECO:0000313" key="2">
    <source>
        <dbReference type="EMBL" id="SIN65755.1"/>
    </source>
</evidence>
<proteinExistence type="predicted"/>
<accession>A0ABY1JCI0</accession>
<reference evidence="2 3" key="1">
    <citation type="submission" date="2016-11" db="EMBL/GenBank/DDBJ databases">
        <authorList>
            <person name="Varghese N."/>
            <person name="Submissions S."/>
        </authorList>
    </citation>
    <scope>NUCLEOTIDE SEQUENCE [LARGE SCALE GENOMIC DNA]</scope>
    <source>
        <strain evidence="2 3">DSM 20664</strain>
    </source>
</reference>
<sequence length="312" mass="34193">MSSRFGTVDIGSNSLRFLAVERASGLLCYLDSGIWTIRLGRGLRDGEYVIQEDVLSMALLTVEEAWKRLDALHVPLNNRVIFATESLRSSSNAHEIADIVEKKTGLALRILDGRQEALYSYRGALLGMDVNDALVFDLGGGSLELCCKNFNVSLPLGAIRIKASFDEDTVAIKSHVRSKLREVLKEGSMMQVAEIIGVGGTSSTAAMILKGIPIKNYHPSKVHATRIEEKDIESLIEFLKQMDVEARRHLTGLEPARADIIVSGLCVISAILEFFGADRYTHSECDLLWGVLADAVTEKDAVDVKGICWGVN</sequence>
<keyword evidence="3" id="KW-1185">Reference proteome</keyword>
<protein>
    <submittedName>
        <fullName evidence="2">Exopolyphosphatase / guanosine-5'-triphosphate,3'-diphosphate pyrophosphatase</fullName>
    </submittedName>
</protein>
<dbReference type="PANTHER" id="PTHR30005:SF0">
    <property type="entry name" value="RETROGRADE REGULATION PROTEIN 2"/>
    <property type="match status" value="1"/>
</dbReference>
<dbReference type="SUPFAM" id="SSF53067">
    <property type="entry name" value="Actin-like ATPase domain"/>
    <property type="match status" value="2"/>
</dbReference>
<dbReference type="InterPro" id="IPR050273">
    <property type="entry name" value="GppA/Ppx_hydrolase"/>
</dbReference>
<dbReference type="InterPro" id="IPR043129">
    <property type="entry name" value="ATPase_NBD"/>
</dbReference>
<dbReference type="EMBL" id="FSQZ01000001">
    <property type="protein sequence ID" value="SIN65755.1"/>
    <property type="molecule type" value="Genomic_DNA"/>
</dbReference>
<evidence type="ECO:0000259" key="1">
    <source>
        <dbReference type="Pfam" id="PF02541"/>
    </source>
</evidence>
<organism evidence="2 3">
    <name type="scientific">Acetomicrobium flavidum</name>
    <dbReference type="NCBI Taxonomy" id="49896"/>
    <lineage>
        <taxon>Bacteria</taxon>
        <taxon>Thermotogati</taxon>
        <taxon>Synergistota</taxon>
        <taxon>Synergistia</taxon>
        <taxon>Synergistales</taxon>
        <taxon>Acetomicrobiaceae</taxon>
        <taxon>Acetomicrobium</taxon>
    </lineage>
</organism>
<dbReference type="PANTHER" id="PTHR30005">
    <property type="entry name" value="EXOPOLYPHOSPHATASE"/>
    <property type="match status" value="1"/>
</dbReference>
<feature type="domain" description="Ppx/GppA phosphatase N-terminal" evidence="1">
    <location>
        <begin position="26"/>
        <end position="296"/>
    </location>
</feature>
<name>A0ABY1JCI0_9BACT</name>
<dbReference type="Gene3D" id="3.30.420.40">
    <property type="match status" value="1"/>
</dbReference>
<comment type="caution">
    <text evidence="2">The sequence shown here is derived from an EMBL/GenBank/DDBJ whole genome shotgun (WGS) entry which is preliminary data.</text>
</comment>
<dbReference type="Pfam" id="PF02541">
    <property type="entry name" value="Ppx-GppA"/>
    <property type="match status" value="1"/>
</dbReference>
<gene>
    <name evidence="2" type="ORF">SAMN05444368_0810</name>
</gene>
<evidence type="ECO:0000313" key="3">
    <source>
        <dbReference type="Proteomes" id="UP000185093"/>
    </source>
</evidence>
<dbReference type="InterPro" id="IPR003695">
    <property type="entry name" value="Ppx_GppA_N"/>
</dbReference>